<keyword evidence="6" id="KW-0326">Glycosidase</keyword>
<dbReference type="GO" id="GO:0005764">
    <property type="term" value="C:lysosome"/>
    <property type="evidence" value="ECO:0007669"/>
    <property type="project" value="TreeGrafter"/>
</dbReference>
<feature type="region of interest" description="Disordered" evidence="7">
    <location>
        <begin position="1"/>
        <end position="21"/>
    </location>
</feature>
<dbReference type="GO" id="GO:0016139">
    <property type="term" value="P:glycoside catabolic process"/>
    <property type="evidence" value="ECO:0007669"/>
    <property type="project" value="TreeGrafter"/>
</dbReference>
<dbReference type="EC" id="3.2.1.51" evidence="3"/>
<dbReference type="Pfam" id="PF01120">
    <property type="entry name" value="Alpha_L_fucos"/>
    <property type="match status" value="1"/>
</dbReference>
<dbReference type="PANTHER" id="PTHR10030">
    <property type="entry name" value="ALPHA-L-FUCOSIDASE"/>
    <property type="match status" value="1"/>
</dbReference>
<organism evidence="9 10">
    <name type="scientific">Paenibacillus roseopurpureus</name>
    <dbReference type="NCBI Taxonomy" id="2918901"/>
    <lineage>
        <taxon>Bacteria</taxon>
        <taxon>Bacillati</taxon>
        <taxon>Bacillota</taxon>
        <taxon>Bacilli</taxon>
        <taxon>Bacillales</taxon>
        <taxon>Paenibacillaceae</taxon>
        <taxon>Paenibacillus</taxon>
    </lineage>
</organism>
<evidence type="ECO:0000256" key="3">
    <source>
        <dbReference type="ARBA" id="ARBA00012662"/>
    </source>
</evidence>
<dbReference type="PIRSF" id="PIRSF001092">
    <property type="entry name" value="Alpha-L-fucosidase"/>
    <property type="match status" value="1"/>
</dbReference>
<name>A0AA96LM13_9BACL</name>
<dbReference type="GO" id="GO:0004560">
    <property type="term" value="F:alpha-L-fucosidase activity"/>
    <property type="evidence" value="ECO:0007669"/>
    <property type="project" value="InterPro"/>
</dbReference>
<dbReference type="InterPro" id="IPR000933">
    <property type="entry name" value="Glyco_hydro_29"/>
</dbReference>
<keyword evidence="10" id="KW-1185">Reference proteome</keyword>
<dbReference type="KEGG" id="proo:MJB10_20640"/>
<accession>A0AA96LM13</accession>
<gene>
    <name evidence="9" type="ORF">MJB10_20640</name>
</gene>
<keyword evidence="4" id="KW-0732">Signal</keyword>
<dbReference type="EMBL" id="CP130319">
    <property type="protein sequence ID" value="WNR43493.1"/>
    <property type="molecule type" value="Genomic_DNA"/>
</dbReference>
<proteinExistence type="inferred from homology"/>
<evidence type="ECO:0000256" key="7">
    <source>
        <dbReference type="SAM" id="MobiDB-lite"/>
    </source>
</evidence>
<evidence type="ECO:0000313" key="9">
    <source>
        <dbReference type="EMBL" id="WNR43493.1"/>
    </source>
</evidence>
<dbReference type="AlphaFoldDB" id="A0AA96LM13"/>
<dbReference type="GO" id="GO:0006004">
    <property type="term" value="P:fucose metabolic process"/>
    <property type="evidence" value="ECO:0007669"/>
    <property type="project" value="InterPro"/>
</dbReference>
<dbReference type="InterPro" id="IPR016286">
    <property type="entry name" value="FUC_metazoa-typ"/>
</dbReference>
<evidence type="ECO:0000256" key="5">
    <source>
        <dbReference type="ARBA" id="ARBA00022801"/>
    </source>
</evidence>
<dbReference type="SMART" id="SM00812">
    <property type="entry name" value="Alpha_L_fucos"/>
    <property type="match status" value="1"/>
</dbReference>
<sequence>MSDQVNLPAQEREHEEAAQQQHGLIGISDKGEVHQHSTHPDAQWFETAGLGLFIHWNMSSVHGGIDISWSMIVNTSWDQEYEGRNKVSPTEYWGLADSFNPQETDMVKWLSAAKKAGFTYAIFTTKHHDGYTMWPSKYSTLGTHTHMKSRDFVKEYVEACRTVGLKVGLYFSVPDWHIDRDYMSFDAKSPSNRVKSEDHKHYYYYACKNQTLELLTQYGKIDMIWFDGSYEKEFLSMEELRKLQPGILVNNRAHRDGDFDTCECNFPDRRFLDWWECLQIWNNNSWGYQKPEGYKPTSWALSWVSKTRAWGGIPVLNCAPRPDGQLPDSYYERMRELEGWMKVNGEAIYQTKGGPWPEQCSLPVTVSNNKWYVFFIDGEQSVQIEQERLPKKVYMLDGGQEIIFTSEGNRIRIELPKPIKHNLTPVVVIEW</sequence>
<dbReference type="Gene3D" id="3.20.20.80">
    <property type="entry name" value="Glycosidases"/>
    <property type="match status" value="1"/>
</dbReference>
<dbReference type="InterPro" id="IPR017853">
    <property type="entry name" value="GH"/>
</dbReference>
<feature type="domain" description="Glycoside hydrolase family 29 N-terminal" evidence="8">
    <location>
        <begin position="35"/>
        <end position="346"/>
    </location>
</feature>
<comment type="function">
    <text evidence="1">Alpha-L-fucosidase is responsible for hydrolyzing the alpha-1,6-linked fucose joined to the reducing-end N-acetylglucosamine of the carbohydrate moieties of glycoproteins.</text>
</comment>
<evidence type="ECO:0000313" key="10">
    <source>
        <dbReference type="Proteomes" id="UP001304650"/>
    </source>
</evidence>
<dbReference type="RefSeq" id="WP_314797822.1">
    <property type="nucleotide sequence ID" value="NZ_CP130319.1"/>
</dbReference>
<evidence type="ECO:0000256" key="4">
    <source>
        <dbReference type="ARBA" id="ARBA00022729"/>
    </source>
</evidence>
<evidence type="ECO:0000259" key="8">
    <source>
        <dbReference type="Pfam" id="PF01120"/>
    </source>
</evidence>
<dbReference type="SUPFAM" id="SSF51445">
    <property type="entry name" value="(Trans)glycosidases"/>
    <property type="match status" value="1"/>
</dbReference>
<dbReference type="Proteomes" id="UP001304650">
    <property type="component" value="Chromosome"/>
</dbReference>
<dbReference type="InterPro" id="IPR057739">
    <property type="entry name" value="Glyco_hydro_29_N"/>
</dbReference>
<protein>
    <recommendedName>
        <fullName evidence="3">alpha-L-fucosidase</fullName>
        <ecNumber evidence="3">3.2.1.51</ecNumber>
    </recommendedName>
</protein>
<reference evidence="9" key="1">
    <citation type="submission" date="2022-02" db="EMBL/GenBank/DDBJ databases">
        <title>Paenibacillus sp. MBLB1832 Whole Genome Shotgun Sequencing.</title>
        <authorList>
            <person name="Hwang C.Y."/>
            <person name="Cho E.-S."/>
            <person name="Seo M.-J."/>
        </authorList>
    </citation>
    <scope>NUCLEOTIDE SEQUENCE</scope>
    <source>
        <strain evidence="9">MBLB1832</strain>
    </source>
</reference>
<evidence type="ECO:0000256" key="1">
    <source>
        <dbReference type="ARBA" id="ARBA00004071"/>
    </source>
</evidence>
<dbReference type="PRINTS" id="PR00741">
    <property type="entry name" value="GLHYDRLASE29"/>
</dbReference>
<evidence type="ECO:0000256" key="6">
    <source>
        <dbReference type="ARBA" id="ARBA00023295"/>
    </source>
</evidence>
<dbReference type="PANTHER" id="PTHR10030:SF37">
    <property type="entry name" value="ALPHA-L-FUCOSIDASE-RELATED"/>
    <property type="match status" value="1"/>
</dbReference>
<evidence type="ECO:0000256" key="2">
    <source>
        <dbReference type="ARBA" id="ARBA00007951"/>
    </source>
</evidence>
<keyword evidence="5" id="KW-0378">Hydrolase</keyword>
<comment type="similarity">
    <text evidence="2">Belongs to the glycosyl hydrolase 29 family.</text>
</comment>